<sequence>MVEGRVTESDRDMKNQRKEGKYRQLTLEQALVGGSSSRKSDSLVESGESGSQQPQKAADKRTTGATAHASSQHAAGRRGRGRAEARRSEKESSSEDYSEPDPDSASDWLPSRSESSRESSPDACIRASSRTAGRQASTSSSVPASVTSASTVGEKKRKVTKSKEGSWSRTDWKAKFMQQVIQSWTAKLHVEEEDEVEEEEEEEEEEGWWRWRMRWK</sequence>
<feature type="compositionally biased region" description="Low complexity" evidence="1">
    <location>
        <begin position="136"/>
        <end position="152"/>
    </location>
</feature>
<accession>A0AAV2J6S5</accession>
<feature type="compositionally biased region" description="Basic and acidic residues" evidence="1">
    <location>
        <begin position="161"/>
        <end position="170"/>
    </location>
</feature>
<feature type="compositionally biased region" description="Basic and acidic residues" evidence="1">
    <location>
        <begin position="1"/>
        <end position="22"/>
    </location>
</feature>
<feature type="compositionally biased region" description="Basic and acidic residues" evidence="1">
    <location>
        <begin position="81"/>
        <end position="93"/>
    </location>
</feature>
<protein>
    <submittedName>
        <fullName evidence="2">Uncharacterized protein</fullName>
    </submittedName>
</protein>
<feature type="region of interest" description="Disordered" evidence="1">
    <location>
        <begin position="1"/>
        <end position="170"/>
    </location>
</feature>
<proteinExistence type="predicted"/>
<dbReference type="AlphaFoldDB" id="A0AAV2J6S5"/>
<gene>
    <name evidence="2" type="ORF">KC01_LOCUS3839</name>
</gene>
<evidence type="ECO:0000256" key="1">
    <source>
        <dbReference type="SAM" id="MobiDB-lite"/>
    </source>
</evidence>
<reference evidence="2 3" key="1">
    <citation type="submission" date="2024-04" db="EMBL/GenBank/DDBJ databases">
        <authorList>
            <person name="Waldvogel A.-M."/>
            <person name="Schoenle A."/>
        </authorList>
    </citation>
    <scope>NUCLEOTIDE SEQUENCE [LARGE SCALE GENOMIC DNA]</scope>
</reference>
<keyword evidence="3" id="KW-1185">Reference proteome</keyword>
<dbReference type="EMBL" id="OZ035832">
    <property type="protein sequence ID" value="CAL1571747.1"/>
    <property type="molecule type" value="Genomic_DNA"/>
</dbReference>
<name>A0AAV2J6S5_KNICA</name>
<evidence type="ECO:0000313" key="2">
    <source>
        <dbReference type="EMBL" id="CAL1571747.1"/>
    </source>
</evidence>
<organism evidence="2 3">
    <name type="scientific">Knipowitschia caucasica</name>
    <name type="common">Caucasian dwarf goby</name>
    <name type="synonym">Pomatoschistus caucasicus</name>
    <dbReference type="NCBI Taxonomy" id="637954"/>
    <lineage>
        <taxon>Eukaryota</taxon>
        <taxon>Metazoa</taxon>
        <taxon>Chordata</taxon>
        <taxon>Craniata</taxon>
        <taxon>Vertebrata</taxon>
        <taxon>Euteleostomi</taxon>
        <taxon>Actinopterygii</taxon>
        <taxon>Neopterygii</taxon>
        <taxon>Teleostei</taxon>
        <taxon>Neoteleostei</taxon>
        <taxon>Acanthomorphata</taxon>
        <taxon>Gobiaria</taxon>
        <taxon>Gobiiformes</taxon>
        <taxon>Gobioidei</taxon>
        <taxon>Gobiidae</taxon>
        <taxon>Gobiinae</taxon>
        <taxon>Knipowitschia</taxon>
    </lineage>
</organism>
<dbReference type="Proteomes" id="UP001497482">
    <property type="component" value="Chromosome 10"/>
</dbReference>
<feature type="compositionally biased region" description="Acidic residues" evidence="1">
    <location>
        <begin position="94"/>
        <end position="104"/>
    </location>
</feature>
<evidence type="ECO:0000313" key="3">
    <source>
        <dbReference type="Proteomes" id="UP001497482"/>
    </source>
</evidence>